<dbReference type="Pfam" id="PF02874">
    <property type="entry name" value="ATP-synt_ab_N"/>
    <property type="match status" value="1"/>
</dbReference>
<comment type="catalytic activity">
    <reaction evidence="7">
        <text>ATP + H2O + 4 H(+)(in) = ADP + phosphate + 5 H(+)(out)</text>
        <dbReference type="Rhea" id="RHEA:57720"/>
        <dbReference type="ChEBI" id="CHEBI:15377"/>
        <dbReference type="ChEBI" id="CHEBI:15378"/>
        <dbReference type="ChEBI" id="CHEBI:30616"/>
        <dbReference type="ChEBI" id="CHEBI:43474"/>
        <dbReference type="ChEBI" id="CHEBI:456216"/>
        <dbReference type="EC" id="7.1.2.2"/>
    </reaction>
</comment>
<evidence type="ECO:0000256" key="4">
    <source>
        <dbReference type="ARBA" id="ARBA00022840"/>
    </source>
</evidence>
<dbReference type="GO" id="GO:0046933">
    <property type="term" value="F:proton-transporting ATP synthase activity, rotational mechanism"/>
    <property type="evidence" value="ECO:0007669"/>
    <property type="project" value="UniProtKB-UniRule"/>
</dbReference>
<dbReference type="InterPro" id="IPR024034">
    <property type="entry name" value="ATPase_F1/V1_b/a_C"/>
</dbReference>
<evidence type="ECO:0000256" key="1">
    <source>
        <dbReference type="ARBA" id="ARBA00008936"/>
    </source>
</evidence>
<keyword evidence="3 7" id="KW-0547">Nucleotide-binding</keyword>
<reference evidence="12" key="1">
    <citation type="journal article" date="2015" name="PeerJ">
        <title>First genomic representation of candidate bacterial phylum KSB3 points to enhanced environmental sensing as a trigger of wastewater bulking.</title>
        <authorList>
            <person name="Sekiguchi Y."/>
            <person name="Ohashi A."/>
            <person name="Parks D.H."/>
            <person name="Yamauchi T."/>
            <person name="Tyson G.W."/>
            <person name="Hugenholtz P."/>
        </authorList>
    </citation>
    <scope>NUCLEOTIDE SEQUENCE [LARGE SCALE GENOMIC DNA]</scope>
</reference>
<feature type="domain" description="ATP synthase A/B type C-terminal" evidence="11">
    <location>
        <begin position="444"/>
        <end position="542"/>
    </location>
</feature>
<evidence type="ECO:0000256" key="5">
    <source>
        <dbReference type="ARBA" id="ARBA00022967"/>
    </source>
</evidence>
<dbReference type="FunFam" id="2.40.50.100:FF:000008">
    <property type="entry name" value="V-type proton ATPase catalytic subunit A"/>
    <property type="match status" value="1"/>
</dbReference>
<dbReference type="InterPro" id="IPR023366">
    <property type="entry name" value="ATP_synth_asu-like_sf"/>
</dbReference>
<dbReference type="Gene3D" id="1.10.1140.10">
    <property type="entry name" value="Bovine Mitochondrial F1-atpase, Atp Synthase Beta Chain, Chain D, domain 3"/>
    <property type="match status" value="1"/>
</dbReference>
<keyword evidence="5 7" id="KW-1278">Translocase</keyword>
<dbReference type="PANTHER" id="PTHR43607">
    <property type="entry name" value="V-TYPE PROTON ATPASE CATALYTIC SUBUNIT A"/>
    <property type="match status" value="1"/>
</dbReference>
<name>A0A081BTD9_9BACT</name>
<dbReference type="InterPro" id="IPR022878">
    <property type="entry name" value="V-ATPase_asu"/>
</dbReference>
<evidence type="ECO:0000259" key="11">
    <source>
        <dbReference type="Pfam" id="PF22919"/>
    </source>
</evidence>
<evidence type="ECO:0000256" key="6">
    <source>
        <dbReference type="ARBA" id="ARBA00023065"/>
    </source>
</evidence>
<keyword evidence="13" id="KW-1185">Reference proteome</keyword>
<comment type="function">
    <text evidence="7">Produces ATP from ADP in the presence of a proton gradient across the membrane. The V-type alpha chain is a catalytic subunit.</text>
</comment>
<dbReference type="Pfam" id="PF22919">
    <property type="entry name" value="ATP-synt_VA_C"/>
    <property type="match status" value="1"/>
</dbReference>
<feature type="domain" description="ATPase F1/V1/A1 complex alpha/beta subunit nucleotide-binding" evidence="8">
    <location>
        <begin position="215"/>
        <end position="436"/>
    </location>
</feature>
<dbReference type="CDD" id="cd01134">
    <property type="entry name" value="V_A-ATPase_A"/>
    <property type="match status" value="1"/>
</dbReference>
<comment type="similarity">
    <text evidence="1 7">Belongs to the ATPase alpha/beta chains family.</text>
</comment>
<dbReference type="SUPFAM" id="SSF50615">
    <property type="entry name" value="N-terminal domain of alpha and beta subunits of F1 ATP synthase"/>
    <property type="match status" value="1"/>
</dbReference>
<dbReference type="CDD" id="cd18111">
    <property type="entry name" value="ATP-synt_V_A-type_alpha_C"/>
    <property type="match status" value="1"/>
</dbReference>
<evidence type="ECO:0000256" key="7">
    <source>
        <dbReference type="HAMAP-Rule" id="MF_00309"/>
    </source>
</evidence>
<dbReference type="HOGENOM" id="CLU_008162_3_1_0"/>
<dbReference type="Pfam" id="PF16886">
    <property type="entry name" value="ATP-synt_ab_Xtn"/>
    <property type="match status" value="1"/>
</dbReference>
<dbReference type="NCBIfam" id="NF003220">
    <property type="entry name" value="PRK04192.1"/>
    <property type="match status" value="1"/>
</dbReference>
<dbReference type="EC" id="7.1.2.2" evidence="7"/>
<feature type="domain" description="ATPsynthase alpha/beta subunit barrel-sandwich" evidence="10">
    <location>
        <begin position="111"/>
        <end position="197"/>
    </location>
</feature>
<evidence type="ECO:0000256" key="3">
    <source>
        <dbReference type="ARBA" id="ARBA00022741"/>
    </source>
</evidence>
<dbReference type="InterPro" id="IPR031686">
    <property type="entry name" value="ATP-synth_a_Xtn"/>
</dbReference>
<feature type="binding site" evidence="7">
    <location>
        <begin position="235"/>
        <end position="242"/>
    </location>
    <ligand>
        <name>ATP</name>
        <dbReference type="ChEBI" id="CHEBI:30616"/>
    </ligand>
</feature>
<evidence type="ECO:0000259" key="10">
    <source>
        <dbReference type="Pfam" id="PF16886"/>
    </source>
</evidence>
<proteinExistence type="inferred from homology"/>
<dbReference type="InterPro" id="IPR036121">
    <property type="entry name" value="ATPase_F1/V1/A1_a/bsu_N_sf"/>
</dbReference>
<dbReference type="Pfam" id="PF00006">
    <property type="entry name" value="ATP-synt_ab"/>
    <property type="match status" value="1"/>
</dbReference>
<dbReference type="InterPro" id="IPR020003">
    <property type="entry name" value="ATPase_a/bsu_AS"/>
</dbReference>
<dbReference type="Gene3D" id="2.40.50.100">
    <property type="match status" value="1"/>
</dbReference>
<dbReference type="SUPFAM" id="SSF47917">
    <property type="entry name" value="C-terminal domain of alpha and beta subunits of F1 ATP synthase"/>
    <property type="match status" value="1"/>
</dbReference>
<dbReference type="GO" id="GO:0005524">
    <property type="term" value="F:ATP binding"/>
    <property type="evidence" value="ECO:0007669"/>
    <property type="project" value="UniProtKB-UniRule"/>
</dbReference>
<dbReference type="PROSITE" id="PS00152">
    <property type="entry name" value="ATPASE_ALPHA_BETA"/>
    <property type="match status" value="1"/>
</dbReference>
<keyword evidence="6 7" id="KW-0406">Ion transport</keyword>
<evidence type="ECO:0000259" key="8">
    <source>
        <dbReference type="Pfam" id="PF00006"/>
    </source>
</evidence>
<evidence type="ECO:0000256" key="2">
    <source>
        <dbReference type="ARBA" id="ARBA00022448"/>
    </source>
</evidence>
<dbReference type="AlphaFoldDB" id="A0A081BTD9"/>
<organism evidence="12">
    <name type="scientific">Candidatus Moduliflexus flocculans</name>
    <dbReference type="NCBI Taxonomy" id="1499966"/>
    <lineage>
        <taxon>Bacteria</taxon>
        <taxon>Candidatus Moduliflexota</taxon>
        <taxon>Candidatus Moduliflexia</taxon>
        <taxon>Candidatus Moduliflexales</taxon>
        <taxon>Candidatus Moduliflexaceae</taxon>
    </lineage>
</organism>
<dbReference type="GO" id="GO:0046961">
    <property type="term" value="F:proton-transporting ATPase activity, rotational mechanism"/>
    <property type="evidence" value="ECO:0007669"/>
    <property type="project" value="InterPro"/>
</dbReference>
<accession>A0A081BTD9</accession>
<dbReference type="Gene3D" id="2.40.30.20">
    <property type="match status" value="1"/>
</dbReference>
<dbReference type="GO" id="GO:0045259">
    <property type="term" value="C:proton-transporting ATP synthase complex"/>
    <property type="evidence" value="ECO:0007669"/>
    <property type="project" value="UniProtKB-ARBA"/>
</dbReference>
<sequence>MNNKSVATVSWISGPVIRADHVVGLSMMEQVEVGEERLIGEVLELDGDMATIQVYEDTTGLKPGAPIYGTGSLLYVELGPGLLKNIYDGIQRPLADIQALQGDFIHRGAQVNALDRKRHWKFTPICRVGNILKGGDTIGEVSETVTFLHRILCPPNIQGELLEIVPSGEYTIEDVIAKVKTTTGIEELKLYHRWPVRRPRPYRQRQTPSIPLITGQRVIDTFFPIAKGGTAAVPGGFGTGKTITQHQLAKWCDANLIVYIGCGERGNEMTGVLVDFPKLIDPKSGNPLMERTILIANTSDMPVAAREASIYTGITIAEYYRDMGYDVAIMADSTSRWAEALREISGRLEEMPAEEGFPAYLATRLAEFYERAGRVTTLNGSEGSITVIGAVSPPGGDFSEPVTQHTKRFVRCFWGLDKELASARYFPAINYMDSYSEYLEDVSGWWAQFEDADWKELRDKGMAMLQQDNRLQKIVKLVGEDSMPDDQRLVIEGAKLLKNALLQQSAFDDVDMYAHPLRQLWMLKIILHFYDRASDIIKKGAPIYRIREMEAIESIGRMKMRISNDEIDKFQDLLREIDAEMDELEYDYAGGLF</sequence>
<evidence type="ECO:0000259" key="9">
    <source>
        <dbReference type="Pfam" id="PF02874"/>
    </source>
</evidence>
<keyword evidence="4 7" id="KW-0067">ATP-binding</keyword>
<keyword evidence="7" id="KW-0375">Hydrogen ion transport</keyword>
<dbReference type="InterPro" id="IPR000194">
    <property type="entry name" value="ATPase_F1/V1/A1_a/bsu_nucl-bd"/>
</dbReference>
<dbReference type="EMBL" id="DF820462">
    <property type="protein sequence ID" value="GAK54670.1"/>
    <property type="molecule type" value="Genomic_DNA"/>
</dbReference>
<dbReference type="SUPFAM" id="SSF52540">
    <property type="entry name" value="P-loop containing nucleoside triphosphate hydrolases"/>
    <property type="match status" value="1"/>
</dbReference>
<keyword evidence="2 7" id="KW-0813">Transport</keyword>
<dbReference type="PANTHER" id="PTHR43607:SF1">
    <property type="entry name" value="H(+)-TRANSPORTING TWO-SECTOR ATPASE"/>
    <property type="match status" value="1"/>
</dbReference>
<dbReference type="InterPro" id="IPR027417">
    <property type="entry name" value="P-loop_NTPase"/>
</dbReference>
<evidence type="ECO:0000313" key="13">
    <source>
        <dbReference type="Proteomes" id="UP000030700"/>
    </source>
</evidence>
<dbReference type="STRING" id="1499966.U14_05957"/>
<dbReference type="GO" id="GO:0042777">
    <property type="term" value="P:proton motive force-driven plasma membrane ATP synthesis"/>
    <property type="evidence" value="ECO:0007669"/>
    <property type="project" value="UniProtKB-UniRule"/>
</dbReference>
<dbReference type="Gene3D" id="3.40.50.300">
    <property type="entry name" value="P-loop containing nucleotide triphosphate hydrolases"/>
    <property type="match status" value="1"/>
</dbReference>
<gene>
    <name evidence="7" type="primary">atpA</name>
    <name evidence="12" type="ORF">U14_05957</name>
</gene>
<evidence type="ECO:0000313" key="12">
    <source>
        <dbReference type="EMBL" id="GAK54670.1"/>
    </source>
</evidence>
<dbReference type="InterPro" id="IPR055190">
    <property type="entry name" value="ATP-synt_VA_C"/>
</dbReference>
<dbReference type="InterPro" id="IPR004100">
    <property type="entry name" value="ATPase_F1/V1/A1_a/bsu_N"/>
</dbReference>
<dbReference type="HAMAP" id="MF_00309">
    <property type="entry name" value="ATP_synth_A_arch"/>
    <property type="match status" value="1"/>
</dbReference>
<feature type="domain" description="ATPase F1/V1/A1 complex alpha/beta subunit N-terminal" evidence="9">
    <location>
        <begin position="11"/>
        <end position="71"/>
    </location>
</feature>
<keyword evidence="7" id="KW-0066">ATP synthesis</keyword>
<dbReference type="Proteomes" id="UP000030700">
    <property type="component" value="Unassembled WGS sequence"/>
</dbReference>
<protein>
    <recommendedName>
        <fullName evidence="7">V-type ATP synthase alpha chain</fullName>
        <ecNumber evidence="7">7.1.2.2</ecNumber>
    </recommendedName>
    <alternativeName>
        <fullName evidence="7">V-ATPase subunit A</fullName>
    </alternativeName>
</protein>